<dbReference type="AlphaFoldDB" id="A0A2S9YFX9"/>
<comment type="caution">
    <text evidence="2">The sequence shown here is derived from an EMBL/GenBank/DDBJ whole genome shotgun (WGS) entry which is preliminary data.</text>
</comment>
<dbReference type="Gene3D" id="2.130.10.10">
    <property type="entry name" value="YVTN repeat-like/Quinoprotein amine dehydrogenase"/>
    <property type="match status" value="2"/>
</dbReference>
<feature type="chain" id="PRO_5015554863" evidence="1">
    <location>
        <begin position="19"/>
        <end position="401"/>
    </location>
</feature>
<proteinExistence type="predicted"/>
<dbReference type="OrthoDB" id="9765809at2"/>
<dbReference type="EMBL" id="PVNK01000066">
    <property type="protein sequence ID" value="PRQ04005.1"/>
    <property type="molecule type" value="Genomic_DNA"/>
</dbReference>
<evidence type="ECO:0000313" key="2">
    <source>
        <dbReference type="EMBL" id="PRQ04005.1"/>
    </source>
</evidence>
<keyword evidence="3" id="KW-1185">Reference proteome</keyword>
<dbReference type="SMART" id="SM00320">
    <property type="entry name" value="WD40"/>
    <property type="match status" value="4"/>
</dbReference>
<dbReference type="SUPFAM" id="SSF82171">
    <property type="entry name" value="DPP6 N-terminal domain-like"/>
    <property type="match status" value="1"/>
</dbReference>
<dbReference type="InterPro" id="IPR001680">
    <property type="entry name" value="WD40_rpt"/>
</dbReference>
<dbReference type="RefSeq" id="WP_106390680.1">
    <property type="nucleotide sequence ID" value="NZ_PVNK01000066.1"/>
</dbReference>
<name>A0A2S9YFX9_9BACT</name>
<sequence>MGLLAALLLFAACPSPTAREVATPVEIEPQASAPAQVQAAPEFGFQCSREPVELFPSPHKTWDIALSNDGELVAATDADEVAIWELSTGVRRQTLGGELDGPIRLLAFSPSGRRLAAVGAEILIVWNLDDGSVARRVSLWRYQHHLVYLELDGREWLVVDRALYAKVPQPPVLVVEVDGDALLSPFGSERGSLQIAVARDRLAVVRDGEPAAVWLGPEHEPLELSDAVGPVAISTDGRIVASTGYRGEVSTWDTQTGAKLGHLRDEGTKSRSAAVALSPDGHRVAVLYDDGGGMLWDTSTGAVVAPLSSPVGLAAILDFSHDGRYVLTGVDGILDHTMAPGPAPVWLSDAFDGAWSREFAIGDFVHGLELARDGQLLAVAGYASAQLWCLPAFVDETPADP</sequence>
<protein>
    <submittedName>
        <fullName evidence="2">Uncharacterized protein</fullName>
    </submittedName>
</protein>
<evidence type="ECO:0000313" key="3">
    <source>
        <dbReference type="Proteomes" id="UP000237968"/>
    </source>
</evidence>
<accession>A0A2S9YFX9</accession>
<dbReference type="InterPro" id="IPR015943">
    <property type="entry name" value="WD40/YVTN_repeat-like_dom_sf"/>
</dbReference>
<evidence type="ECO:0000256" key="1">
    <source>
        <dbReference type="SAM" id="SignalP"/>
    </source>
</evidence>
<dbReference type="Proteomes" id="UP000237968">
    <property type="component" value="Unassembled WGS sequence"/>
</dbReference>
<feature type="signal peptide" evidence="1">
    <location>
        <begin position="1"/>
        <end position="18"/>
    </location>
</feature>
<keyword evidence="1" id="KW-0732">Signal</keyword>
<dbReference type="PANTHER" id="PTHR19879:SF9">
    <property type="entry name" value="TRANSCRIPTION INITIATION FACTOR TFIID SUBUNIT 5"/>
    <property type="match status" value="1"/>
</dbReference>
<dbReference type="PANTHER" id="PTHR19879">
    <property type="entry name" value="TRANSCRIPTION INITIATION FACTOR TFIID"/>
    <property type="match status" value="1"/>
</dbReference>
<gene>
    <name evidence="2" type="ORF">ENSA5_11880</name>
</gene>
<organism evidence="2 3">
    <name type="scientific">Enhygromyxa salina</name>
    <dbReference type="NCBI Taxonomy" id="215803"/>
    <lineage>
        <taxon>Bacteria</taxon>
        <taxon>Pseudomonadati</taxon>
        <taxon>Myxococcota</taxon>
        <taxon>Polyangia</taxon>
        <taxon>Nannocystales</taxon>
        <taxon>Nannocystaceae</taxon>
        <taxon>Enhygromyxa</taxon>
    </lineage>
</organism>
<reference evidence="2 3" key="1">
    <citation type="submission" date="2018-03" db="EMBL/GenBank/DDBJ databases">
        <title>Draft Genome Sequences of the Obligatory Marine Myxobacteria Enhygromyxa salina SWB005.</title>
        <authorList>
            <person name="Poehlein A."/>
            <person name="Moghaddam J.A."/>
            <person name="Harms H."/>
            <person name="Alanjari M."/>
            <person name="Koenig G.M."/>
            <person name="Daniel R."/>
            <person name="Schaeberle T.F."/>
        </authorList>
    </citation>
    <scope>NUCLEOTIDE SEQUENCE [LARGE SCALE GENOMIC DNA]</scope>
    <source>
        <strain evidence="2 3">SWB005</strain>
    </source>
</reference>